<organism evidence="2 3">
    <name type="scientific">Clostridium thermobutyricum DSM 4928</name>
    <dbReference type="NCBI Taxonomy" id="1121339"/>
    <lineage>
        <taxon>Bacteria</taxon>
        <taxon>Bacillati</taxon>
        <taxon>Bacillota</taxon>
        <taxon>Clostridia</taxon>
        <taxon>Eubacteriales</taxon>
        <taxon>Clostridiaceae</taxon>
        <taxon>Clostridium</taxon>
    </lineage>
</organism>
<keyword evidence="1" id="KW-0812">Transmembrane</keyword>
<proteinExistence type="predicted"/>
<name>A0A1V4SY58_9CLOT</name>
<dbReference type="Proteomes" id="UP000191448">
    <property type="component" value="Unassembled WGS sequence"/>
</dbReference>
<sequence>MKGCESMRKKWLIKLVGGIVSICIGVGTALILNRNIFTDESRNIRVKADVKVKEEFNLEKEKSKTSNEALIKELKYDGCIYYNDIKYDKDVYIKTYLFEITPNMKVNENNDLFLEGIDLGWTMKIDNKDYGVLDAIPTKITINEKDQIMDSKGKKVLETLDIYLIESKINDNGKIELVNKEEKTYKEFIEEKENKEYKKFFINDLEKYKSNSKESLKDETELKLLTEEIKNKYKMKKISYENFEEVYGSNYRYYVGYFLDEKNYENNVYAIRDRKEDKTYTFQKGTSPSIREIFQYKDKLYALRREGDILEIELKEDKIEIINTFKNKVKHESVGECHLLGLKDGYVYFRNYKPVDSIMAFDLEKEEFKLVYNSKFEVMEDIDMFNGYIAFYKDPKNSGAKSIGVLKEDKIEILIDNIEDMKYSTELFNEDTVIIENRKEDKQTKKLFTEIKVYKLN</sequence>
<evidence type="ECO:0000313" key="3">
    <source>
        <dbReference type="Proteomes" id="UP000191448"/>
    </source>
</evidence>
<keyword evidence="1" id="KW-0472">Membrane</keyword>
<gene>
    <name evidence="2" type="ORF">CLTHE_04990</name>
</gene>
<reference evidence="2 3" key="1">
    <citation type="submission" date="2016-02" db="EMBL/GenBank/DDBJ databases">
        <title>Genome sequence of Clostridium thermobutyricum DSM 4928.</title>
        <authorList>
            <person name="Poehlein A."/>
            <person name="Daniel R."/>
        </authorList>
    </citation>
    <scope>NUCLEOTIDE SEQUENCE [LARGE SCALE GENOMIC DNA]</scope>
    <source>
        <strain evidence="2 3">DSM 4928</strain>
    </source>
</reference>
<accession>A0A1V4SY58</accession>
<protein>
    <submittedName>
        <fullName evidence="2">Uncharacterized protein</fullName>
    </submittedName>
</protein>
<dbReference type="EMBL" id="LTAY01000021">
    <property type="protein sequence ID" value="OPX49768.1"/>
    <property type="molecule type" value="Genomic_DNA"/>
</dbReference>
<dbReference type="AlphaFoldDB" id="A0A1V4SY58"/>
<evidence type="ECO:0000256" key="1">
    <source>
        <dbReference type="SAM" id="Phobius"/>
    </source>
</evidence>
<keyword evidence="1" id="KW-1133">Transmembrane helix</keyword>
<comment type="caution">
    <text evidence="2">The sequence shown here is derived from an EMBL/GenBank/DDBJ whole genome shotgun (WGS) entry which is preliminary data.</text>
</comment>
<feature type="transmembrane region" description="Helical" evidence="1">
    <location>
        <begin position="12"/>
        <end position="32"/>
    </location>
</feature>
<evidence type="ECO:0000313" key="2">
    <source>
        <dbReference type="EMBL" id="OPX49768.1"/>
    </source>
</evidence>